<evidence type="ECO:0000259" key="1">
    <source>
        <dbReference type="Pfam" id="PF08751"/>
    </source>
</evidence>
<organism evidence="2 3">
    <name type="scientific">Pseudonocardia xishanensis</name>
    <dbReference type="NCBI Taxonomy" id="630995"/>
    <lineage>
        <taxon>Bacteria</taxon>
        <taxon>Bacillati</taxon>
        <taxon>Actinomycetota</taxon>
        <taxon>Actinomycetes</taxon>
        <taxon>Pseudonocardiales</taxon>
        <taxon>Pseudonocardiaceae</taxon>
        <taxon>Pseudonocardia</taxon>
    </lineage>
</organism>
<keyword evidence="3" id="KW-1185">Reference proteome</keyword>
<dbReference type="RefSeq" id="WP_345413232.1">
    <property type="nucleotide sequence ID" value="NZ_BAABGT010000016.1"/>
</dbReference>
<name>A0ABP8RIJ1_9PSEU</name>
<dbReference type="EMBL" id="BAABGT010000016">
    <property type="protein sequence ID" value="GAA4539298.1"/>
    <property type="molecule type" value="Genomic_DNA"/>
</dbReference>
<proteinExistence type="predicted"/>
<gene>
    <name evidence="2" type="ORF">GCM10023175_10360</name>
</gene>
<accession>A0ABP8RIJ1</accession>
<feature type="domain" description="TrwC relaxase" evidence="1">
    <location>
        <begin position="7"/>
        <end position="76"/>
    </location>
</feature>
<evidence type="ECO:0000313" key="2">
    <source>
        <dbReference type="EMBL" id="GAA4539298.1"/>
    </source>
</evidence>
<comment type="caution">
    <text evidence="2">The sequence shown here is derived from an EMBL/GenBank/DDBJ whole genome shotgun (WGS) entry which is preliminary data.</text>
</comment>
<evidence type="ECO:0000313" key="3">
    <source>
        <dbReference type="Proteomes" id="UP001501598"/>
    </source>
</evidence>
<reference evidence="3" key="1">
    <citation type="journal article" date="2019" name="Int. J. Syst. Evol. Microbiol.">
        <title>The Global Catalogue of Microorganisms (GCM) 10K type strain sequencing project: providing services to taxonomists for standard genome sequencing and annotation.</title>
        <authorList>
            <consortium name="The Broad Institute Genomics Platform"/>
            <consortium name="The Broad Institute Genome Sequencing Center for Infectious Disease"/>
            <person name="Wu L."/>
            <person name="Ma J."/>
        </authorList>
    </citation>
    <scope>NUCLEOTIDE SEQUENCE [LARGE SCALE GENOMIC DNA]</scope>
    <source>
        <strain evidence="3">JCM 17906</strain>
    </source>
</reference>
<sequence length="109" mass="12093">MLTISSGHSAGYLLDAVATGRENYYTGAVAAGEPPGRRHGRGADALGFRGLVDHHDMTALYERFIDPRDERLRDPQQWDEASTLGHTGRRYATEELRVIPSSSQRLSPR</sequence>
<protein>
    <recommendedName>
        <fullName evidence="1">TrwC relaxase domain-containing protein</fullName>
    </recommendedName>
</protein>
<dbReference type="Proteomes" id="UP001501598">
    <property type="component" value="Unassembled WGS sequence"/>
</dbReference>
<dbReference type="Pfam" id="PF08751">
    <property type="entry name" value="TrwC"/>
    <property type="match status" value="1"/>
</dbReference>
<dbReference type="InterPro" id="IPR014862">
    <property type="entry name" value="TrwC"/>
</dbReference>